<evidence type="ECO:0000313" key="4">
    <source>
        <dbReference type="Proteomes" id="UP000187209"/>
    </source>
</evidence>
<dbReference type="AlphaFoldDB" id="A0A1R2C2J2"/>
<feature type="coiled-coil region" evidence="1">
    <location>
        <begin position="59"/>
        <end position="122"/>
    </location>
</feature>
<dbReference type="SMR" id="A0A1R2C2J2"/>
<dbReference type="Proteomes" id="UP000187209">
    <property type="component" value="Unassembled WGS sequence"/>
</dbReference>
<accession>A0A1R2C2J2</accession>
<evidence type="ECO:0000313" key="3">
    <source>
        <dbReference type="EMBL" id="OMJ83254.1"/>
    </source>
</evidence>
<proteinExistence type="predicted"/>
<evidence type="ECO:0000256" key="1">
    <source>
        <dbReference type="SAM" id="Coils"/>
    </source>
</evidence>
<keyword evidence="4" id="KW-1185">Reference proteome</keyword>
<name>A0A1R2C2J2_9CILI</name>
<organism evidence="3 4">
    <name type="scientific">Stentor coeruleus</name>
    <dbReference type="NCBI Taxonomy" id="5963"/>
    <lineage>
        <taxon>Eukaryota</taxon>
        <taxon>Sar</taxon>
        <taxon>Alveolata</taxon>
        <taxon>Ciliophora</taxon>
        <taxon>Postciliodesmatophora</taxon>
        <taxon>Heterotrichea</taxon>
        <taxon>Heterotrichida</taxon>
        <taxon>Stentoridae</taxon>
        <taxon>Stentor</taxon>
    </lineage>
</organism>
<reference evidence="3 4" key="1">
    <citation type="submission" date="2016-11" db="EMBL/GenBank/DDBJ databases">
        <title>The macronuclear genome of Stentor coeruleus: a giant cell with tiny introns.</title>
        <authorList>
            <person name="Slabodnick M."/>
            <person name="Ruby J.G."/>
            <person name="Reiff S.B."/>
            <person name="Swart E.C."/>
            <person name="Gosai S."/>
            <person name="Prabakaran S."/>
            <person name="Witkowska E."/>
            <person name="Larue G.E."/>
            <person name="Fisher S."/>
            <person name="Freeman R.M."/>
            <person name="Gunawardena J."/>
            <person name="Chu W."/>
            <person name="Stover N.A."/>
            <person name="Gregory B.D."/>
            <person name="Nowacki M."/>
            <person name="Derisi J."/>
            <person name="Roy S.W."/>
            <person name="Marshall W.F."/>
            <person name="Sood P."/>
        </authorList>
    </citation>
    <scope>NUCLEOTIDE SEQUENCE [LARGE SCALE GENOMIC DNA]</scope>
    <source>
        <strain evidence="3">WM001</strain>
    </source>
</reference>
<keyword evidence="1" id="KW-0175">Coiled coil</keyword>
<evidence type="ECO:0000256" key="2">
    <source>
        <dbReference type="SAM" id="MobiDB-lite"/>
    </source>
</evidence>
<dbReference type="EMBL" id="MPUH01000310">
    <property type="protein sequence ID" value="OMJ83254.1"/>
    <property type="molecule type" value="Genomic_DNA"/>
</dbReference>
<comment type="caution">
    <text evidence="3">The sequence shown here is derived from an EMBL/GenBank/DDBJ whole genome shotgun (WGS) entry which is preliminary data.</text>
</comment>
<protein>
    <submittedName>
        <fullName evidence="3">Uncharacterized protein</fullName>
    </submittedName>
</protein>
<feature type="coiled-coil region" evidence="1">
    <location>
        <begin position="212"/>
        <end position="239"/>
    </location>
</feature>
<feature type="compositionally biased region" description="Polar residues" evidence="2">
    <location>
        <begin position="25"/>
        <end position="36"/>
    </location>
</feature>
<sequence>MSTSFENFDKYELKQTPSPGIDYNSLLNNSPTNNFETPDLDKYEKCSPIDSHKTESYDIQKLKSENSYLKAQLEIIKKEKEMHVKSNAQERITISKNLQNLKETLQNEVLTLKKENSLLIEKNKDLVKKLQKIQSGKGKKAEFYKKQLETQEKHYQILINDKDRIINSLKKAVGEKKISKPSSVKKRKTCSRKISAVPSGLSSPKLLDYHLYKTSRHKLDEITKLIVKLEKEQAELRESACGGEGLSDSSLNFQSLKELTARSKEKFGEFDKQRIHMKNRMSSEY</sequence>
<feature type="region of interest" description="Disordered" evidence="2">
    <location>
        <begin position="1"/>
        <end position="43"/>
    </location>
</feature>
<gene>
    <name evidence="3" type="ORF">SteCoe_15841</name>
</gene>